<keyword evidence="1 5" id="KW-0963">Cytoplasm</keyword>
<dbReference type="PANTHER" id="PTHR33317">
    <property type="entry name" value="POLYNUCLEOTIDYL TRANSFERASE, RIBONUCLEASE H-LIKE SUPERFAMILY PROTEIN"/>
    <property type="match status" value="1"/>
</dbReference>
<dbReference type="Pfam" id="PF03652">
    <property type="entry name" value="RuvX"/>
    <property type="match status" value="1"/>
</dbReference>
<evidence type="ECO:0000256" key="2">
    <source>
        <dbReference type="ARBA" id="ARBA00022517"/>
    </source>
</evidence>
<reference evidence="7 8" key="1">
    <citation type="submission" date="2019-07" db="EMBL/GenBank/DDBJ databases">
        <title>Whole genome shotgun sequence of Acetobacter oeni NBRC 105207.</title>
        <authorList>
            <person name="Hosoyama A."/>
            <person name="Uohara A."/>
            <person name="Ohji S."/>
            <person name="Ichikawa N."/>
        </authorList>
    </citation>
    <scope>NUCLEOTIDE SEQUENCE [LARGE SCALE GENOMIC DNA]</scope>
    <source>
        <strain evidence="7 8">NBRC 105207</strain>
    </source>
</reference>
<comment type="similarity">
    <text evidence="5">Belongs to the YqgF HJR family.</text>
</comment>
<keyword evidence="8" id="KW-1185">Reference proteome</keyword>
<comment type="caution">
    <text evidence="7">The sequence shown here is derived from an EMBL/GenBank/DDBJ whole genome shotgun (WGS) entry which is preliminary data.</text>
</comment>
<dbReference type="SMART" id="SM00732">
    <property type="entry name" value="YqgFc"/>
    <property type="match status" value="1"/>
</dbReference>
<dbReference type="InterPro" id="IPR012337">
    <property type="entry name" value="RNaseH-like_sf"/>
</dbReference>
<dbReference type="GO" id="GO:0005829">
    <property type="term" value="C:cytosol"/>
    <property type="evidence" value="ECO:0007669"/>
    <property type="project" value="TreeGrafter"/>
</dbReference>
<evidence type="ECO:0000313" key="8">
    <source>
        <dbReference type="Proteomes" id="UP000321746"/>
    </source>
</evidence>
<dbReference type="GO" id="GO:0004518">
    <property type="term" value="F:nuclease activity"/>
    <property type="evidence" value="ECO:0007669"/>
    <property type="project" value="UniProtKB-KW"/>
</dbReference>
<keyword evidence="4 5" id="KW-0378">Hydrolase</keyword>
<proteinExistence type="inferred from homology"/>
<evidence type="ECO:0000256" key="1">
    <source>
        <dbReference type="ARBA" id="ARBA00022490"/>
    </source>
</evidence>
<accession>A0A511XM52</accession>
<dbReference type="InterPro" id="IPR005227">
    <property type="entry name" value="YqgF"/>
</dbReference>
<evidence type="ECO:0000259" key="6">
    <source>
        <dbReference type="SMART" id="SM00732"/>
    </source>
</evidence>
<organism evidence="7 8">
    <name type="scientific">Acetobacter oeni</name>
    <dbReference type="NCBI Taxonomy" id="304077"/>
    <lineage>
        <taxon>Bacteria</taxon>
        <taxon>Pseudomonadati</taxon>
        <taxon>Pseudomonadota</taxon>
        <taxon>Alphaproteobacteria</taxon>
        <taxon>Acetobacterales</taxon>
        <taxon>Acetobacteraceae</taxon>
        <taxon>Acetobacter</taxon>
    </lineage>
</organism>
<dbReference type="EC" id="3.1.-.-" evidence="5"/>
<dbReference type="InterPro" id="IPR006641">
    <property type="entry name" value="YqgF/RNaseH-like_dom"/>
</dbReference>
<name>A0A511XM52_9PROT</name>
<dbReference type="OrthoDB" id="9796140at2"/>
<protein>
    <recommendedName>
        <fullName evidence="5">Putative pre-16S rRNA nuclease</fullName>
        <ecNumber evidence="5">3.1.-.-</ecNumber>
    </recommendedName>
</protein>
<dbReference type="Proteomes" id="UP000321746">
    <property type="component" value="Unassembled WGS sequence"/>
</dbReference>
<dbReference type="CDD" id="cd16964">
    <property type="entry name" value="YqgF"/>
    <property type="match status" value="1"/>
</dbReference>
<gene>
    <name evidence="7" type="ORF">AOE01nite_22420</name>
</gene>
<dbReference type="GO" id="GO:0016788">
    <property type="term" value="F:hydrolase activity, acting on ester bonds"/>
    <property type="evidence" value="ECO:0007669"/>
    <property type="project" value="UniProtKB-UniRule"/>
</dbReference>
<dbReference type="RefSeq" id="WP_146889813.1">
    <property type="nucleotide sequence ID" value="NZ_BJYG01000031.1"/>
</dbReference>
<evidence type="ECO:0000256" key="5">
    <source>
        <dbReference type="HAMAP-Rule" id="MF_00651"/>
    </source>
</evidence>
<dbReference type="EMBL" id="BJYG01000031">
    <property type="protein sequence ID" value="GEN64018.1"/>
    <property type="molecule type" value="Genomic_DNA"/>
</dbReference>
<comment type="subcellular location">
    <subcellularLocation>
        <location evidence="5">Cytoplasm</location>
    </subcellularLocation>
</comment>
<dbReference type="HAMAP" id="MF_00651">
    <property type="entry name" value="Nuclease_YqgF"/>
    <property type="match status" value="1"/>
</dbReference>
<dbReference type="AlphaFoldDB" id="A0A511XM52"/>
<dbReference type="NCBIfam" id="TIGR00250">
    <property type="entry name" value="RNAse_H_YqgF"/>
    <property type="match status" value="1"/>
</dbReference>
<keyword evidence="2 5" id="KW-0690">Ribosome biogenesis</keyword>
<dbReference type="PANTHER" id="PTHR33317:SF4">
    <property type="entry name" value="POLYNUCLEOTIDYL TRANSFERASE, RIBONUCLEASE H-LIKE SUPERFAMILY PROTEIN"/>
    <property type="match status" value="1"/>
</dbReference>
<dbReference type="InterPro" id="IPR037027">
    <property type="entry name" value="YqgF/RNaseH-like_dom_sf"/>
</dbReference>
<feature type="domain" description="YqgF/RNase H-like" evidence="6">
    <location>
        <begin position="17"/>
        <end position="117"/>
    </location>
</feature>
<evidence type="ECO:0000256" key="3">
    <source>
        <dbReference type="ARBA" id="ARBA00022722"/>
    </source>
</evidence>
<dbReference type="Gene3D" id="3.30.420.140">
    <property type="entry name" value="YqgF/RNase H-like domain"/>
    <property type="match status" value="1"/>
</dbReference>
<dbReference type="GO" id="GO:0000967">
    <property type="term" value="P:rRNA 5'-end processing"/>
    <property type="evidence" value="ECO:0007669"/>
    <property type="project" value="UniProtKB-UniRule"/>
</dbReference>
<keyword evidence="3 5" id="KW-0540">Nuclease</keyword>
<dbReference type="SUPFAM" id="SSF53098">
    <property type="entry name" value="Ribonuclease H-like"/>
    <property type="match status" value="1"/>
</dbReference>
<evidence type="ECO:0000256" key="4">
    <source>
        <dbReference type="ARBA" id="ARBA00022801"/>
    </source>
</evidence>
<evidence type="ECO:0000313" key="7">
    <source>
        <dbReference type="EMBL" id="GEN64018.1"/>
    </source>
</evidence>
<comment type="function">
    <text evidence="5">Could be a nuclease involved in processing of the 5'-end of pre-16S rRNA.</text>
</comment>
<sequence length="165" mass="17441">MALFNIAELMADLGPGQRLLGIDPGAKSVGLALSDVMRMVASPYGTLKREKLSVMAGKISAIIREHGVAGLVVGLPLSLDGQFGPAAQAARDWALALSGLVGVPVAMWDERLSSSAVNRALIDEADLSRKKRADVVDKMAAAYMLQGALDRFALSSSPSWFSEEE</sequence>